<reference evidence="1" key="1">
    <citation type="journal article" date="2015" name="Nature">
        <title>Complex archaea that bridge the gap between prokaryotes and eukaryotes.</title>
        <authorList>
            <person name="Spang A."/>
            <person name="Saw J.H."/>
            <person name="Jorgensen S.L."/>
            <person name="Zaremba-Niedzwiedzka K."/>
            <person name="Martijn J."/>
            <person name="Lind A.E."/>
            <person name="van Eijk R."/>
            <person name="Schleper C."/>
            <person name="Guy L."/>
            <person name="Ettema T.J."/>
        </authorList>
    </citation>
    <scope>NUCLEOTIDE SEQUENCE</scope>
</reference>
<dbReference type="EMBL" id="LAZR01003953">
    <property type="protein sequence ID" value="KKN13153.1"/>
    <property type="molecule type" value="Genomic_DNA"/>
</dbReference>
<organism evidence="1">
    <name type="scientific">marine sediment metagenome</name>
    <dbReference type="NCBI Taxonomy" id="412755"/>
    <lineage>
        <taxon>unclassified sequences</taxon>
        <taxon>metagenomes</taxon>
        <taxon>ecological metagenomes</taxon>
    </lineage>
</organism>
<proteinExistence type="predicted"/>
<dbReference type="SUPFAM" id="SSF52540">
    <property type="entry name" value="P-loop containing nucleoside triphosphate hydrolases"/>
    <property type="match status" value="1"/>
</dbReference>
<dbReference type="AlphaFoldDB" id="A0A0F9R6V1"/>
<comment type="caution">
    <text evidence="1">The sequence shown here is derived from an EMBL/GenBank/DDBJ whole genome shotgun (WGS) entry which is preliminary data.</text>
</comment>
<name>A0A0F9R6V1_9ZZZZ</name>
<sequence>MAKITILEGPDGGGKTRLAYRLCDRYGFRYHHEGPPHQPDMFRYYAETLERMVYSRTNWVLDRFHLGELVYGEVVRGKSQIGTEGVRLLNRLIRHADVRVVIVLPDPITCEKNFQKELDEGRGYLKTRRQFTRVYNFYHDLWRQSCGHYLRFNYRNRLHNLDHLVTPYRHTPFRGMVGSRRAKFIIMGEQVNHEKISVDLPFFNLENSSHSLNRALWAAGYLEEEMAFVNAYRGTKPKNLRRLIRESQPKAERIIALDGRAQYVLATQGVPHYRVAHPQFIKRFEHPKSQRYVRQLKDIREANQSYANRYLYKV</sequence>
<dbReference type="SUPFAM" id="SSF52141">
    <property type="entry name" value="Uracil-DNA glycosylase-like"/>
    <property type="match status" value="1"/>
</dbReference>
<protein>
    <submittedName>
        <fullName evidence="1">Uncharacterized protein</fullName>
    </submittedName>
</protein>
<evidence type="ECO:0000313" key="1">
    <source>
        <dbReference type="EMBL" id="KKN13153.1"/>
    </source>
</evidence>
<gene>
    <name evidence="1" type="ORF">LCGC14_1009220</name>
</gene>
<dbReference type="InterPro" id="IPR027417">
    <property type="entry name" value="P-loop_NTPase"/>
</dbReference>
<accession>A0A0F9R6V1</accession>
<dbReference type="Gene3D" id="3.40.50.300">
    <property type="entry name" value="P-loop containing nucleotide triphosphate hydrolases"/>
    <property type="match status" value="1"/>
</dbReference>
<dbReference type="InterPro" id="IPR036895">
    <property type="entry name" value="Uracil-DNA_glycosylase-like_sf"/>
</dbReference>